<accession>A0A7D9HLH1</accession>
<sequence>MASLSQRFLWIVFLWYFRIDEVDLMGEVVLEVLLTRFSNPQNRNALNQCCDDKKNALTCADSCDIFFVVCVPPQVAPACSKSGVILRNSSEFISSQENFTFSSGNTVGNFLSVPFKTDPQRSIQFSIHFYDDDSSTGLPDLGNQSSLEAVINHTETTVKYKSIRRNISKSNISFEFLYRLHLKCAKNFHGSLCDKYCKPMNNNFGHYECLFNGTLKCLPGWKEPPPCTTPICPGGCGGIKRGTCYKPNTCRCYNGWKEPSCTECIPPPNCVHATCTDPHVGGCHCKANWTGQDCNVYMDYCSHFDPCKNGNCLNNNVHNFTCVCHSGWYGPKCERSLCSPSCNRTNAVCASLGECSCKAGWTGPNCTQCIPTTNCTHGYCNKPFECLCEEGWSGENCTEPVRKSSCSSQNPCQNGGSCIDVAMSNYHCHCKPGFTGRHCQDKVLNPCSKWCNESHGYCEDNECKCHPGWQGPNCTECIKNSSCVNGYCRQPFECICDENWTGPICNCTNECTPGITNKMGSGESISDTDKLIYILSSVMVLLIIACLLCLVRRHHRKRAIFHVPSSGDVFANNSRPSYITGNNQGENGFTLNNNVSAKSDYTSCGVVLNPMNLQPSQNSRSMLIDNESEIYESNGAPKSTEYCII</sequence>
<comment type="subcellular location">
    <subcellularLocation>
        <location evidence="7">Membrane</location>
        <topology evidence="7">Single-pass type I membrane protein</topology>
    </subcellularLocation>
</comment>
<keyword evidence="4 5" id="KW-1015">Disulfide bond</keyword>
<dbReference type="InterPro" id="IPR001881">
    <property type="entry name" value="EGF-like_Ca-bd_dom"/>
</dbReference>
<comment type="caution">
    <text evidence="8">The sequence shown here is derived from an EMBL/GenBank/DDBJ whole genome shotgun (WGS) entry which is preliminary data.</text>
</comment>
<evidence type="ECO:0000313" key="8">
    <source>
        <dbReference type="EMBL" id="CAB3985486.1"/>
    </source>
</evidence>
<comment type="caution">
    <text evidence="5">Lacks conserved residue(s) required for the propagation of feature annotation.</text>
</comment>
<name>A0A7D9HLH1_PARCT</name>
<dbReference type="PROSITE" id="PS50026">
    <property type="entry name" value="EGF_3"/>
    <property type="match status" value="2"/>
</dbReference>
<dbReference type="SUPFAM" id="SSF57196">
    <property type="entry name" value="EGF/Laminin"/>
    <property type="match status" value="1"/>
</dbReference>
<dbReference type="Pfam" id="PF01414">
    <property type="entry name" value="DSL"/>
    <property type="match status" value="1"/>
</dbReference>
<dbReference type="Gene3D" id="2.10.25.140">
    <property type="match status" value="1"/>
</dbReference>
<keyword evidence="7" id="KW-0812">Transmembrane</keyword>
<dbReference type="GO" id="GO:0007154">
    <property type="term" value="P:cell communication"/>
    <property type="evidence" value="ECO:0007669"/>
    <property type="project" value="InterPro"/>
</dbReference>
<keyword evidence="7" id="KW-0472">Membrane</keyword>
<dbReference type="Pfam" id="PF21700">
    <property type="entry name" value="EGF_DL_JAG"/>
    <property type="match status" value="1"/>
</dbReference>
<feature type="disulfide bond" evidence="5">
    <location>
        <begin position="430"/>
        <end position="439"/>
    </location>
</feature>
<evidence type="ECO:0000313" key="9">
    <source>
        <dbReference type="Proteomes" id="UP001152795"/>
    </source>
</evidence>
<dbReference type="Gene3D" id="2.10.25.10">
    <property type="entry name" value="Laminin"/>
    <property type="match status" value="5"/>
</dbReference>
<dbReference type="CDD" id="cd00054">
    <property type="entry name" value="EGF_CA"/>
    <property type="match status" value="1"/>
</dbReference>
<keyword evidence="7" id="KW-0732">Signal</keyword>
<comment type="function">
    <text evidence="7">Putative Notch ligand involved in the mediation of Notch signaling.</text>
</comment>
<dbReference type="PROSITE" id="PS00022">
    <property type="entry name" value="EGF_1"/>
    <property type="match status" value="4"/>
</dbReference>
<dbReference type="SMART" id="SM00181">
    <property type="entry name" value="EGF"/>
    <property type="match status" value="7"/>
</dbReference>
<dbReference type="AlphaFoldDB" id="A0A7D9HLH1"/>
<keyword evidence="7" id="KW-1133">Transmembrane helix</keyword>
<dbReference type="OrthoDB" id="6130531at2759"/>
<protein>
    <recommendedName>
        <fullName evidence="7">Delta-like protein</fullName>
    </recommendedName>
</protein>
<dbReference type="InterPro" id="IPR001774">
    <property type="entry name" value="DSL"/>
</dbReference>
<dbReference type="PANTHER" id="PTHR24044">
    <property type="entry name" value="NOTCH LIGAND FAMILY MEMBER"/>
    <property type="match status" value="1"/>
</dbReference>
<dbReference type="PROSITE" id="PS51051">
    <property type="entry name" value="DSL"/>
    <property type="match status" value="2"/>
</dbReference>
<feature type="disulfide bond" evidence="6">
    <location>
        <begin position="357"/>
        <end position="366"/>
    </location>
</feature>
<keyword evidence="2 5" id="KW-0245">EGF-like domain</keyword>
<feature type="disulfide bond" evidence="5">
    <location>
        <begin position="324"/>
        <end position="333"/>
    </location>
</feature>
<dbReference type="GO" id="GO:0016020">
    <property type="term" value="C:membrane"/>
    <property type="evidence" value="ECO:0007669"/>
    <property type="project" value="UniProtKB-SubCell"/>
</dbReference>
<gene>
    <name evidence="8" type="ORF">PACLA_8A060683</name>
</gene>
<dbReference type="GO" id="GO:0005509">
    <property type="term" value="F:calcium ion binding"/>
    <property type="evidence" value="ECO:0007669"/>
    <property type="project" value="InterPro"/>
</dbReference>
<dbReference type="Pfam" id="PF00008">
    <property type="entry name" value="EGF"/>
    <property type="match status" value="1"/>
</dbReference>
<dbReference type="SMART" id="SM00051">
    <property type="entry name" value="DSL"/>
    <property type="match status" value="1"/>
</dbReference>
<dbReference type="PROSITE" id="PS01186">
    <property type="entry name" value="EGF_2"/>
    <property type="match status" value="2"/>
</dbReference>
<dbReference type="EMBL" id="CACRXK020000878">
    <property type="protein sequence ID" value="CAB3985486.1"/>
    <property type="molecule type" value="Genomic_DNA"/>
</dbReference>
<dbReference type="SMART" id="SM00179">
    <property type="entry name" value="EGF_CA"/>
    <property type="match status" value="2"/>
</dbReference>
<evidence type="ECO:0000256" key="7">
    <source>
        <dbReference type="RuleBase" id="RU280815"/>
    </source>
</evidence>
<evidence type="ECO:0000256" key="3">
    <source>
        <dbReference type="ARBA" id="ARBA00022737"/>
    </source>
</evidence>
<evidence type="ECO:0000256" key="1">
    <source>
        <dbReference type="ARBA" id="ARBA00022473"/>
    </source>
</evidence>
<keyword evidence="9" id="KW-1185">Reference proteome</keyword>
<evidence type="ECO:0000256" key="6">
    <source>
        <dbReference type="PROSITE-ProRule" id="PRU00377"/>
    </source>
</evidence>
<dbReference type="Gene3D" id="2.60.40.3510">
    <property type="match status" value="1"/>
</dbReference>
<dbReference type="InterPro" id="IPR000742">
    <property type="entry name" value="EGF"/>
</dbReference>
<evidence type="ECO:0000256" key="2">
    <source>
        <dbReference type="ARBA" id="ARBA00022536"/>
    </source>
</evidence>
<feature type="disulfide bond" evidence="6">
    <location>
        <begin position="197"/>
        <end position="209"/>
    </location>
</feature>
<evidence type="ECO:0000256" key="5">
    <source>
        <dbReference type="PROSITE-ProRule" id="PRU00076"/>
    </source>
</evidence>
<dbReference type="PANTHER" id="PTHR24044:SF420">
    <property type="entry name" value="DELTA AND NOTCH-LIKE EPIDERMAL GROWTH FACTOR-RELATED RECEPTOR ISOFORM X1"/>
    <property type="match status" value="1"/>
</dbReference>
<reference evidence="8" key="1">
    <citation type="submission" date="2020-04" db="EMBL/GenBank/DDBJ databases">
        <authorList>
            <person name="Alioto T."/>
            <person name="Alioto T."/>
            <person name="Gomez Garrido J."/>
        </authorList>
    </citation>
    <scope>NUCLEOTIDE SEQUENCE</scope>
    <source>
        <strain evidence="8">A484AB</strain>
    </source>
</reference>
<organism evidence="8 9">
    <name type="scientific">Paramuricea clavata</name>
    <name type="common">Red gorgonian</name>
    <name type="synonym">Violescent sea-whip</name>
    <dbReference type="NCBI Taxonomy" id="317549"/>
    <lineage>
        <taxon>Eukaryota</taxon>
        <taxon>Metazoa</taxon>
        <taxon>Cnidaria</taxon>
        <taxon>Anthozoa</taxon>
        <taxon>Octocorallia</taxon>
        <taxon>Malacalcyonacea</taxon>
        <taxon>Plexauridae</taxon>
        <taxon>Paramuricea</taxon>
    </lineage>
</organism>
<dbReference type="Proteomes" id="UP001152795">
    <property type="component" value="Unassembled WGS sequence"/>
</dbReference>
<proteinExistence type="predicted"/>
<dbReference type="FunFam" id="2.10.25.10:FF:000118">
    <property type="entry name" value="protein delta homolog 2"/>
    <property type="match status" value="1"/>
</dbReference>
<evidence type="ECO:0000256" key="4">
    <source>
        <dbReference type="ARBA" id="ARBA00023157"/>
    </source>
</evidence>
<keyword evidence="3 7" id="KW-0677">Repeat</keyword>
<feature type="disulfide bond" evidence="6">
    <location>
        <begin position="184"/>
        <end position="193"/>
    </location>
</feature>
<keyword evidence="1 7" id="KW-0217">Developmental protein</keyword>
<dbReference type="GO" id="GO:0005112">
    <property type="term" value="F:Notch binding"/>
    <property type="evidence" value="ECO:0007669"/>
    <property type="project" value="TreeGrafter"/>
</dbReference>
<dbReference type="InterPro" id="IPR050906">
    <property type="entry name" value="Notch_signaling"/>
</dbReference>